<evidence type="ECO:0000259" key="4">
    <source>
        <dbReference type="PROSITE" id="PS50111"/>
    </source>
</evidence>
<dbReference type="PANTHER" id="PTHR32089:SF112">
    <property type="entry name" value="LYSOZYME-LIKE PROTEIN-RELATED"/>
    <property type="match status" value="1"/>
</dbReference>
<comment type="similarity">
    <text evidence="2">Belongs to the methyl-accepting chemotaxis (MCP) protein family.</text>
</comment>
<evidence type="ECO:0000256" key="2">
    <source>
        <dbReference type="ARBA" id="ARBA00029447"/>
    </source>
</evidence>
<dbReference type="Pfam" id="PF13682">
    <property type="entry name" value="CZB"/>
    <property type="match status" value="1"/>
</dbReference>
<name>A0A5R9GVB9_9PROT</name>
<dbReference type="RefSeq" id="WP_138238839.1">
    <property type="nucleotide sequence ID" value="NZ_VBRY01000004.1"/>
</dbReference>
<dbReference type="SMART" id="SM00283">
    <property type="entry name" value="MA"/>
    <property type="match status" value="1"/>
</dbReference>
<dbReference type="InterPro" id="IPR025991">
    <property type="entry name" value="Chemoreceptor_zinc-bind_dom"/>
</dbReference>
<keyword evidence="1 3" id="KW-0807">Transducer</keyword>
<comment type="caution">
    <text evidence="5">The sequence shown here is derived from an EMBL/GenBank/DDBJ whole genome shotgun (WGS) entry which is preliminary data.</text>
</comment>
<dbReference type="Proteomes" id="UP000306585">
    <property type="component" value="Unassembled WGS sequence"/>
</dbReference>
<dbReference type="PANTHER" id="PTHR32089">
    <property type="entry name" value="METHYL-ACCEPTING CHEMOTAXIS PROTEIN MCPB"/>
    <property type="match status" value="1"/>
</dbReference>
<dbReference type="GO" id="GO:0016020">
    <property type="term" value="C:membrane"/>
    <property type="evidence" value="ECO:0007669"/>
    <property type="project" value="InterPro"/>
</dbReference>
<dbReference type="SUPFAM" id="SSF58104">
    <property type="entry name" value="Methyl-accepting chemotaxis protein (MCP) signaling domain"/>
    <property type="match status" value="1"/>
</dbReference>
<organism evidence="5 6">
    <name type="scientific">Mariprofundus erugo</name>
    <dbReference type="NCBI Taxonomy" id="2528639"/>
    <lineage>
        <taxon>Bacteria</taxon>
        <taxon>Pseudomonadati</taxon>
        <taxon>Pseudomonadota</taxon>
        <taxon>Candidatius Mariprofundia</taxon>
        <taxon>Mariprofundales</taxon>
        <taxon>Mariprofundaceae</taxon>
        <taxon>Mariprofundus</taxon>
    </lineage>
</organism>
<dbReference type="AlphaFoldDB" id="A0A5R9GVB9"/>
<dbReference type="Gene3D" id="1.10.287.950">
    <property type="entry name" value="Methyl-accepting chemotaxis protein"/>
    <property type="match status" value="1"/>
</dbReference>
<dbReference type="Gene3D" id="1.20.120.30">
    <property type="entry name" value="Aspartate receptor, ligand-binding domain"/>
    <property type="match status" value="1"/>
</dbReference>
<dbReference type="GO" id="GO:0004888">
    <property type="term" value="F:transmembrane signaling receptor activity"/>
    <property type="evidence" value="ECO:0007669"/>
    <property type="project" value="InterPro"/>
</dbReference>
<dbReference type="OrthoDB" id="2489132at2"/>
<dbReference type="GO" id="GO:0007165">
    <property type="term" value="P:signal transduction"/>
    <property type="evidence" value="ECO:0007669"/>
    <property type="project" value="UniProtKB-KW"/>
</dbReference>
<protein>
    <recommendedName>
        <fullName evidence="4">Methyl-accepting transducer domain-containing protein</fullName>
    </recommendedName>
</protein>
<dbReference type="InterPro" id="IPR004090">
    <property type="entry name" value="Chemotax_Me-accpt_rcpt"/>
</dbReference>
<dbReference type="Pfam" id="PF00015">
    <property type="entry name" value="MCPsignal"/>
    <property type="match status" value="1"/>
</dbReference>
<dbReference type="PROSITE" id="PS50111">
    <property type="entry name" value="CHEMOTAXIS_TRANSDUC_2"/>
    <property type="match status" value="1"/>
</dbReference>
<feature type="domain" description="Methyl-accepting transducer" evidence="4">
    <location>
        <begin position="59"/>
        <end position="288"/>
    </location>
</feature>
<evidence type="ECO:0000313" key="5">
    <source>
        <dbReference type="EMBL" id="TLS67942.1"/>
    </source>
</evidence>
<gene>
    <name evidence="5" type="ORF">FEF65_05725</name>
</gene>
<dbReference type="PRINTS" id="PR00260">
    <property type="entry name" value="CHEMTRNSDUCR"/>
</dbReference>
<dbReference type="GO" id="GO:0006935">
    <property type="term" value="P:chemotaxis"/>
    <property type="evidence" value="ECO:0007669"/>
    <property type="project" value="InterPro"/>
</dbReference>
<sequence>MAGQDKVQLLELFSRLADGDFTCRASGDDELTRQANQLAAQLEARMLDQLDKMVGMTMNAFETTISMGHLQQDVSVLDSHAMTMAETSEMMSSNVVHVGERIDQVNESVNHANRQSQEASNAVMHAVEAIGNINQRVEEAGQRVEALSAASREIDGILTVIKKISDQTNLLALNATIEAARAGEAGKGFAVVAHEVKQLSQQTKMATANIVEKIHRIQQDVSAIAHATRAITEAVGLGRQDMNVVRQRMNEMGEALHNIAAELEQITHGTHEQSNAAQEVAASVAETAGMVSSARRIVEQTLQDTDSLEGKLTSEIQSFATMKLRGAILRLAKSDHILWKKRLVNMVLDRGNIDLATVASHHDCRLGKWYDDLGKREYGDSKVFRQLEAPHEKVHSLGRQAVEQYNAGKKSAAIATVESIAPLSAEVVRLLDMMIRETS</sequence>
<accession>A0A5R9GVB9</accession>
<evidence type="ECO:0000313" key="6">
    <source>
        <dbReference type="Proteomes" id="UP000306585"/>
    </source>
</evidence>
<evidence type="ECO:0000256" key="3">
    <source>
        <dbReference type="PROSITE-ProRule" id="PRU00284"/>
    </source>
</evidence>
<dbReference type="InterPro" id="IPR004089">
    <property type="entry name" value="MCPsignal_dom"/>
</dbReference>
<proteinExistence type="inferred from homology"/>
<evidence type="ECO:0000256" key="1">
    <source>
        <dbReference type="ARBA" id="ARBA00023224"/>
    </source>
</evidence>
<keyword evidence="6" id="KW-1185">Reference proteome</keyword>
<dbReference type="EMBL" id="VBRY01000004">
    <property type="protein sequence ID" value="TLS67942.1"/>
    <property type="molecule type" value="Genomic_DNA"/>
</dbReference>
<reference evidence="5 6" key="1">
    <citation type="journal article" date="2019" name="Appl. Environ. Microbiol.">
        <title>Environmental Evidence and Genomic Insight of Iron-oxidizing Bacteria Preference Towards More Corrosion Resistant Stainless Steel at Higher Salinities.</title>
        <authorList>
            <person name="Garrison C.E."/>
            <person name="Price K.A."/>
            <person name="Field E.K."/>
        </authorList>
    </citation>
    <scope>NUCLEOTIDE SEQUENCE [LARGE SCALE GENOMIC DNA]</scope>
    <source>
        <strain evidence="5 6">P3</strain>
    </source>
</reference>